<dbReference type="SMART" id="SM00462">
    <property type="entry name" value="PTB"/>
    <property type="match status" value="1"/>
</dbReference>
<proteinExistence type="predicted"/>
<dbReference type="InterPro" id="IPR006020">
    <property type="entry name" value="PTB/PI_dom"/>
</dbReference>
<dbReference type="Pfam" id="PF08416">
    <property type="entry name" value="PTB"/>
    <property type="match status" value="1"/>
</dbReference>
<comment type="caution">
    <text evidence="2">The sequence shown here is derived from an EMBL/GenBank/DDBJ whole genome shotgun (WGS) entry which is preliminary data.</text>
</comment>
<dbReference type="CDD" id="cd01210">
    <property type="entry name" value="PTB_EPS8"/>
    <property type="match status" value="1"/>
</dbReference>
<dbReference type="GO" id="GO:0035023">
    <property type="term" value="P:regulation of Rho protein signal transduction"/>
    <property type="evidence" value="ECO:0007669"/>
    <property type="project" value="TreeGrafter"/>
</dbReference>
<dbReference type="GO" id="GO:1900029">
    <property type="term" value="P:positive regulation of ruffle assembly"/>
    <property type="evidence" value="ECO:0007669"/>
    <property type="project" value="TreeGrafter"/>
</dbReference>
<dbReference type="GO" id="GO:0007266">
    <property type="term" value="P:Rho protein signal transduction"/>
    <property type="evidence" value="ECO:0007669"/>
    <property type="project" value="TreeGrafter"/>
</dbReference>
<dbReference type="EMBL" id="VCEB01004240">
    <property type="protein sequence ID" value="KAB0340832.1"/>
    <property type="molecule type" value="Genomic_DNA"/>
</dbReference>
<dbReference type="Gene3D" id="2.30.29.30">
    <property type="entry name" value="Pleckstrin-homology domain (PH domain)/Phosphotyrosine-binding domain (PTB)"/>
    <property type="match status" value="1"/>
</dbReference>
<dbReference type="GO" id="GO:0031982">
    <property type="term" value="C:vesicle"/>
    <property type="evidence" value="ECO:0007669"/>
    <property type="project" value="TreeGrafter"/>
</dbReference>
<dbReference type="InterPro" id="IPR013625">
    <property type="entry name" value="PTB"/>
</dbReference>
<gene>
    <name evidence="2" type="ORF">FD755_024693</name>
</gene>
<accession>A0A5N3UVL1</accession>
<dbReference type="GO" id="GO:0003779">
    <property type="term" value="F:actin binding"/>
    <property type="evidence" value="ECO:0007669"/>
    <property type="project" value="TreeGrafter"/>
</dbReference>
<sequence>GTESGPLGIPQGRSVLRLSEVTQYHLATFIMDKSEAIASVEDAIRKLVQLSSKEKIWTQEMLLQVNDQSLRLLDIESQEELENFPLPSVRHSQTVLNQLRYPSVLLLVCQDSDQGKPDVHFFHCDEVEAELVHEDIESALADCRLGKKMRPQTLN</sequence>
<feature type="non-terminal residue" evidence="2">
    <location>
        <position position="1"/>
    </location>
</feature>
<keyword evidence="3" id="KW-1185">Reference proteome</keyword>
<dbReference type="GO" id="GO:0032587">
    <property type="term" value="C:ruffle membrane"/>
    <property type="evidence" value="ECO:0007669"/>
    <property type="project" value="TreeGrafter"/>
</dbReference>
<evidence type="ECO:0000313" key="3">
    <source>
        <dbReference type="Proteomes" id="UP000326062"/>
    </source>
</evidence>
<dbReference type="AlphaFoldDB" id="A0A5N3UVL1"/>
<evidence type="ECO:0000259" key="1">
    <source>
        <dbReference type="SMART" id="SM00462"/>
    </source>
</evidence>
<dbReference type="InterPro" id="IPR039801">
    <property type="entry name" value="EPS8-like"/>
</dbReference>
<evidence type="ECO:0000313" key="2">
    <source>
        <dbReference type="EMBL" id="KAB0340832.1"/>
    </source>
</evidence>
<dbReference type="FunFam" id="2.30.29.30:FF:000218">
    <property type="entry name" value="Epidermal growth factor receptor kinase substrate 8-like 2"/>
    <property type="match status" value="1"/>
</dbReference>
<dbReference type="Proteomes" id="UP000326062">
    <property type="component" value="Unassembled WGS sequence"/>
</dbReference>
<organism evidence="2 3">
    <name type="scientific">Muntiacus reevesi</name>
    <name type="common">Reeves' muntjac</name>
    <name type="synonym">Cervus reevesi</name>
    <dbReference type="NCBI Taxonomy" id="9886"/>
    <lineage>
        <taxon>Eukaryota</taxon>
        <taxon>Metazoa</taxon>
        <taxon>Chordata</taxon>
        <taxon>Craniata</taxon>
        <taxon>Vertebrata</taxon>
        <taxon>Euteleostomi</taxon>
        <taxon>Mammalia</taxon>
        <taxon>Eutheria</taxon>
        <taxon>Laurasiatheria</taxon>
        <taxon>Artiodactyla</taxon>
        <taxon>Ruminantia</taxon>
        <taxon>Pecora</taxon>
        <taxon>Cervidae</taxon>
        <taxon>Muntiacinae</taxon>
        <taxon>Muntiacus</taxon>
    </lineage>
</organism>
<dbReference type="PANTHER" id="PTHR12287">
    <property type="entry name" value="EPIDERMAL GROWTH FACTOR RECEPTOR KINASE SUBSTRATE EPS8-RELATED PROTEIN"/>
    <property type="match status" value="1"/>
</dbReference>
<dbReference type="InterPro" id="IPR033928">
    <property type="entry name" value="EPS8_PTB"/>
</dbReference>
<name>A0A5N3UVL1_MUNRE</name>
<reference evidence="2 3" key="1">
    <citation type="submission" date="2019-06" db="EMBL/GenBank/DDBJ databases">
        <title>Discovery of a novel chromosome fission-fusion reversal in muntjac.</title>
        <authorList>
            <person name="Mudd A.B."/>
            <person name="Bredeson J.V."/>
            <person name="Baum R."/>
            <person name="Hockemeyer D."/>
            <person name="Rokhsar D.S."/>
        </authorList>
    </citation>
    <scope>NUCLEOTIDE SEQUENCE [LARGE SCALE GENOMIC DNA]</scope>
    <source>
        <strain evidence="2">UCam_UCB_Mr</strain>
        <tissue evidence="2">Fibroblast cell line</tissue>
    </source>
</reference>
<dbReference type="PANTHER" id="PTHR12287:SF20">
    <property type="entry name" value="EPIDERMAL GROWTH FACTOR RECEPTOR KINASE SUBSTRATE 8-LIKE PROTEIN 2"/>
    <property type="match status" value="1"/>
</dbReference>
<dbReference type="SUPFAM" id="SSF50729">
    <property type="entry name" value="PH domain-like"/>
    <property type="match status" value="1"/>
</dbReference>
<protein>
    <recommendedName>
        <fullName evidence="1">PID domain-containing protein</fullName>
    </recommendedName>
</protein>
<dbReference type="InterPro" id="IPR011993">
    <property type="entry name" value="PH-like_dom_sf"/>
</dbReference>
<feature type="domain" description="PID" evidence="1">
    <location>
        <begin position="19"/>
        <end position="153"/>
    </location>
</feature>